<dbReference type="Gene3D" id="3.90.1150.10">
    <property type="entry name" value="Aspartate Aminotransferase, domain 1"/>
    <property type="match status" value="1"/>
</dbReference>
<accession>A0ABS9EW29</accession>
<dbReference type="Pfam" id="PF01041">
    <property type="entry name" value="DegT_DnrJ_EryC1"/>
    <property type="match status" value="1"/>
</dbReference>
<evidence type="ECO:0000256" key="1">
    <source>
        <dbReference type="RuleBase" id="RU004508"/>
    </source>
</evidence>
<organism evidence="2 3">
    <name type="scientific">Dethiosulfovibrio acidaminovorans</name>
    <dbReference type="NCBI Taxonomy" id="133535"/>
    <lineage>
        <taxon>Bacteria</taxon>
        <taxon>Thermotogati</taxon>
        <taxon>Synergistota</taxon>
        <taxon>Synergistia</taxon>
        <taxon>Synergistales</taxon>
        <taxon>Dethiosulfovibrionaceae</taxon>
        <taxon>Dethiosulfovibrio</taxon>
    </lineage>
</organism>
<dbReference type="Gene3D" id="3.40.640.10">
    <property type="entry name" value="Type I PLP-dependent aspartate aminotransferase-like (Major domain)"/>
    <property type="match status" value="1"/>
</dbReference>
<dbReference type="PANTHER" id="PTHR30244:SF34">
    <property type="entry name" value="DTDP-4-AMINO-4,6-DIDEOXYGALACTOSE TRANSAMINASE"/>
    <property type="match status" value="1"/>
</dbReference>
<comment type="caution">
    <text evidence="2">The sequence shown here is derived from an EMBL/GenBank/DDBJ whole genome shotgun (WGS) entry which is preliminary data.</text>
</comment>
<dbReference type="InterPro" id="IPR015421">
    <property type="entry name" value="PyrdxlP-dep_Trfase_major"/>
</dbReference>
<keyword evidence="2" id="KW-0032">Aminotransferase</keyword>
<proteinExistence type="inferred from homology"/>
<dbReference type="PIRSF" id="PIRSF000390">
    <property type="entry name" value="PLP_StrS"/>
    <property type="match status" value="1"/>
</dbReference>
<dbReference type="EMBL" id="JAKGUF010000001">
    <property type="protein sequence ID" value="MCF4143928.1"/>
    <property type="molecule type" value="Genomic_DNA"/>
</dbReference>
<comment type="similarity">
    <text evidence="1">Belongs to the DegT/DnrJ/EryC1 family.</text>
</comment>
<sequence length="394" mass="44370">MYKVPLVKNTFLQEEETKKALSKFVLDAQILSMGKECRKFEESFAAYQGRNRAVLFNSGGSANLALLQALKNMGRLKNEDLIGFSAVTWSTNTMPIIQLGMVPVALDCSKETLNVEPEKLERCLKDQPLKALFITNALGFAGDLDVIRDICRERGIILLEDNCESLGSELKGTKLGNFGLASTFSFFVSHHMSTIEGGMICTDDLELTAMLKLVRANGWDRNLEEEEKKTIRAQYRVQSELDAKYTFYDLGYNLRPTEITGFLGQQQLIHLPASILKRQDNYVKVERAIKSNPDLLTLKRDHLTVLSNFAIPILCKTPELREKYGEKLEQAGVEIRPLIAGNIQRQPFYGKYVPTSRELKGADFIHRCGLYCGNHPDYCQEELTILEDILGGGK</sequence>
<keyword evidence="2" id="KW-0808">Transferase</keyword>
<evidence type="ECO:0000313" key="3">
    <source>
        <dbReference type="Proteomes" id="UP001200932"/>
    </source>
</evidence>
<dbReference type="RefSeq" id="WP_236098169.1">
    <property type="nucleotide sequence ID" value="NZ_JAKGUF010000001.1"/>
</dbReference>
<evidence type="ECO:0000313" key="2">
    <source>
        <dbReference type="EMBL" id="MCF4143928.1"/>
    </source>
</evidence>
<dbReference type="InterPro" id="IPR015424">
    <property type="entry name" value="PyrdxlP-dep_Trfase"/>
</dbReference>
<dbReference type="InterPro" id="IPR015422">
    <property type="entry name" value="PyrdxlP-dep_Trfase_small"/>
</dbReference>
<keyword evidence="3" id="KW-1185">Reference proteome</keyword>
<keyword evidence="1" id="KW-0663">Pyridoxal phosphate</keyword>
<reference evidence="2 3" key="1">
    <citation type="submission" date="2022-01" db="EMBL/GenBank/DDBJ databases">
        <title>Dethiosulfovibrio faecalis sp. nov., a novel proteolytic, non-sulfur-reducing bacterium isolated from a marine aquaculture solid waste bioreactor.</title>
        <authorList>
            <person name="Grabowski S."/>
            <person name="Apolinario E."/>
            <person name="Schneider N."/>
            <person name="Marshall C.W."/>
            <person name="Sowers K.R."/>
        </authorList>
    </citation>
    <scope>NUCLEOTIDE SEQUENCE [LARGE SCALE GENOMIC DNA]</scope>
    <source>
        <strain evidence="2 3">DSM 12590</strain>
    </source>
</reference>
<gene>
    <name evidence="2" type="ORF">L2W31_01115</name>
</gene>
<dbReference type="PANTHER" id="PTHR30244">
    <property type="entry name" value="TRANSAMINASE"/>
    <property type="match status" value="1"/>
</dbReference>
<dbReference type="InterPro" id="IPR000653">
    <property type="entry name" value="DegT/StrS_aminotransferase"/>
</dbReference>
<protein>
    <submittedName>
        <fullName evidence="2">DegT/DnrJ/EryC1/StrS family aminotransferase</fullName>
    </submittedName>
</protein>
<dbReference type="SUPFAM" id="SSF53383">
    <property type="entry name" value="PLP-dependent transferases"/>
    <property type="match status" value="1"/>
</dbReference>
<dbReference type="GO" id="GO:0008483">
    <property type="term" value="F:transaminase activity"/>
    <property type="evidence" value="ECO:0007669"/>
    <property type="project" value="UniProtKB-KW"/>
</dbReference>
<dbReference type="Proteomes" id="UP001200932">
    <property type="component" value="Unassembled WGS sequence"/>
</dbReference>
<name>A0ABS9EW29_9BACT</name>